<gene>
    <name evidence="1" type="ORF">METZ01_LOCUS107496</name>
</gene>
<feature type="non-terminal residue" evidence="1">
    <location>
        <position position="1"/>
    </location>
</feature>
<protein>
    <submittedName>
        <fullName evidence="1">Uncharacterized protein</fullName>
    </submittedName>
</protein>
<feature type="non-terminal residue" evidence="1">
    <location>
        <position position="47"/>
    </location>
</feature>
<proteinExistence type="predicted"/>
<reference evidence="1" key="1">
    <citation type="submission" date="2018-05" db="EMBL/GenBank/DDBJ databases">
        <authorList>
            <person name="Lanie J.A."/>
            <person name="Ng W.-L."/>
            <person name="Kazmierczak K.M."/>
            <person name="Andrzejewski T.M."/>
            <person name="Davidsen T.M."/>
            <person name="Wayne K.J."/>
            <person name="Tettelin H."/>
            <person name="Glass J.I."/>
            <person name="Rusch D."/>
            <person name="Podicherti R."/>
            <person name="Tsui H.-C.T."/>
            <person name="Winkler M.E."/>
        </authorList>
    </citation>
    <scope>NUCLEOTIDE SEQUENCE</scope>
</reference>
<sequence length="47" mass="5165">AAPGFPGYDDDHCLVPQYAPQGQVPGPLFWFSRISEKQQSICSLSIL</sequence>
<accession>A0A381WQI3</accession>
<evidence type="ECO:0000313" key="1">
    <source>
        <dbReference type="EMBL" id="SVA54642.1"/>
    </source>
</evidence>
<organism evidence="1">
    <name type="scientific">marine metagenome</name>
    <dbReference type="NCBI Taxonomy" id="408172"/>
    <lineage>
        <taxon>unclassified sequences</taxon>
        <taxon>metagenomes</taxon>
        <taxon>ecological metagenomes</taxon>
    </lineage>
</organism>
<dbReference type="EMBL" id="UINC01012522">
    <property type="protein sequence ID" value="SVA54642.1"/>
    <property type="molecule type" value="Genomic_DNA"/>
</dbReference>
<dbReference type="AlphaFoldDB" id="A0A381WQI3"/>
<name>A0A381WQI3_9ZZZZ</name>